<organism evidence="8 9">
    <name type="scientific">Photobacterium proteolyticum</name>
    <dbReference type="NCBI Taxonomy" id="1903952"/>
    <lineage>
        <taxon>Bacteria</taxon>
        <taxon>Pseudomonadati</taxon>
        <taxon>Pseudomonadota</taxon>
        <taxon>Gammaproteobacteria</taxon>
        <taxon>Vibrionales</taxon>
        <taxon>Vibrionaceae</taxon>
        <taxon>Photobacterium</taxon>
    </lineage>
</organism>
<evidence type="ECO:0000256" key="5">
    <source>
        <dbReference type="ARBA" id="ARBA00023239"/>
    </source>
</evidence>
<evidence type="ECO:0000256" key="2">
    <source>
        <dbReference type="ARBA" id="ARBA00010671"/>
    </source>
</evidence>
<dbReference type="InterPro" id="IPR015424">
    <property type="entry name" value="PyrdxlP-dep_Trfase"/>
</dbReference>
<evidence type="ECO:0000259" key="7">
    <source>
        <dbReference type="Pfam" id="PF03711"/>
    </source>
</evidence>
<protein>
    <submittedName>
        <fullName evidence="8">Arginine decarboxylase</fullName>
    </submittedName>
</protein>
<name>A0A1Q9GZ72_9GAMM</name>
<dbReference type="OrthoDB" id="9761189at2"/>
<dbReference type="SUPFAM" id="SSF55904">
    <property type="entry name" value="Ornithine decarboxylase C-terminal domain"/>
    <property type="match status" value="1"/>
</dbReference>
<dbReference type="InterPro" id="IPR008286">
    <property type="entry name" value="Prn/Lys/Arg_de-COase_C"/>
</dbReference>
<evidence type="ECO:0000313" key="9">
    <source>
        <dbReference type="Proteomes" id="UP000186905"/>
    </source>
</evidence>
<evidence type="ECO:0000256" key="3">
    <source>
        <dbReference type="ARBA" id="ARBA00022793"/>
    </source>
</evidence>
<dbReference type="AlphaFoldDB" id="A0A1Q9GZ72"/>
<dbReference type="RefSeq" id="WP_075762288.1">
    <property type="nucleotide sequence ID" value="NZ_MJIL01000046.1"/>
</dbReference>
<dbReference type="InterPro" id="IPR000310">
    <property type="entry name" value="Orn/Lys/Arg_deCO2ase_major_dom"/>
</dbReference>
<dbReference type="PANTHER" id="PTHR43277:SF4">
    <property type="entry name" value="ARGININE DECARBOXYLASE"/>
    <property type="match status" value="1"/>
</dbReference>
<keyword evidence="5" id="KW-0456">Lyase</keyword>
<dbReference type="CDD" id="cd00615">
    <property type="entry name" value="Orn_deC_like"/>
    <property type="match status" value="1"/>
</dbReference>
<keyword evidence="3" id="KW-0210">Decarboxylase</keyword>
<reference evidence="8 9" key="1">
    <citation type="submission" date="2016-09" db="EMBL/GenBank/DDBJ databases">
        <title>Photobacterium proteolyticum sp. nov. a protease producing bacterium isolated from ocean sediments of Laizhou Bay.</title>
        <authorList>
            <person name="Li Y."/>
        </authorList>
    </citation>
    <scope>NUCLEOTIDE SEQUENCE [LARGE SCALE GENOMIC DNA]</scope>
    <source>
        <strain evidence="8 9">13-12</strain>
    </source>
</reference>
<proteinExistence type="inferred from homology"/>
<gene>
    <name evidence="8" type="ORF">BIT28_15975</name>
</gene>
<dbReference type="Gene3D" id="3.40.640.10">
    <property type="entry name" value="Type I PLP-dependent aspartate aminotransferase-like (Major domain)"/>
    <property type="match status" value="1"/>
</dbReference>
<comment type="cofactor">
    <cofactor evidence="1">
        <name>pyridoxal 5'-phosphate</name>
        <dbReference type="ChEBI" id="CHEBI:597326"/>
    </cofactor>
</comment>
<comment type="caution">
    <text evidence="8">The sequence shown here is derived from an EMBL/GenBank/DDBJ whole genome shotgun (WGS) entry which is preliminary data.</text>
</comment>
<sequence>MGKLDQSETPIFSSLKDEYAARNMAPFHVPGHKQGRGIDKDFYDYIGPNIFKIDVTIFEMVDGLHHPKSHIKKALALTADTFGAKESFFTVNGTSGGIQAMILSAVKPGEKILVPRNIHVSVSSGVILSGAIPIYMQPEIDSNNGIVHGVSPSTVEHALSQHPDAKAVLVINPTYYGTSTDLVSIVDLVHSYDIPLLVDEAHGPHLCFSDELPISAMAAGADACTQSTHKLLGALTQGSILHIQGEMIEGSRVRKVLSMLQTTSPSYPLLASLDVARKQVALQGKELVAQAISNARWLRQAINTIEGMHCFGEEVLDYQGVFAFDPTKITVSARALGLTGFQLEKILTSEFDIQVELSDFYNVLFITSYADSKDDLMVVLQALGDISKEYTRKTNNATIPVVNYLSKTPRMLDNPREAFFATKTRCLLSEAVGKKSGESIMVYPPGIPILYPGEEITDEIVRYIDMLKLTNISVQGLEDSSLEYINIIEDKVCSSNIFRAPSVHDYYDEVEPSQCSTVMFEPDIMKTG</sequence>
<accession>A0A1Q9GZ72</accession>
<dbReference type="Gene3D" id="3.90.100.10">
    <property type="entry name" value="Orn/Lys/Arg decarboxylase, C-terminal domain"/>
    <property type="match status" value="1"/>
</dbReference>
<keyword evidence="4" id="KW-0663">Pyridoxal phosphate</keyword>
<dbReference type="Proteomes" id="UP000186905">
    <property type="component" value="Unassembled WGS sequence"/>
</dbReference>
<dbReference type="InterPro" id="IPR052357">
    <property type="entry name" value="Orn_Lys_Arg_decarboxylase-I"/>
</dbReference>
<dbReference type="STRING" id="1903952.BIT28_15975"/>
<dbReference type="Pfam" id="PF01276">
    <property type="entry name" value="OKR_DC_1"/>
    <property type="match status" value="1"/>
</dbReference>
<dbReference type="GO" id="GO:0016831">
    <property type="term" value="F:carboxy-lyase activity"/>
    <property type="evidence" value="ECO:0007669"/>
    <property type="project" value="UniProtKB-KW"/>
</dbReference>
<dbReference type="InterPro" id="IPR015421">
    <property type="entry name" value="PyrdxlP-dep_Trfase_major"/>
</dbReference>
<evidence type="ECO:0000259" key="6">
    <source>
        <dbReference type="Pfam" id="PF01276"/>
    </source>
</evidence>
<dbReference type="InterPro" id="IPR036633">
    <property type="entry name" value="Prn/Lys/Arg_de-COase_C_sf"/>
</dbReference>
<dbReference type="EMBL" id="MJIL01000046">
    <property type="protein sequence ID" value="OLQ80565.1"/>
    <property type="molecule type" value="Genomic_DNA"/>
</dbReference>
<dbReference type="PANTHER" id="PTHR43277">
    <property type="entry name" value="ARGININE DECARBOXYLASE"/>
    <property type="match status" value="1"/>
</dbReference>
<dbReference type="Pfam" id="PF03711">
    <property type="entry name" value="OKR_DC_1_C"/>
    <property type="match status" value="1"/>
</dbReference>
<feature type="domain" description="Orn/Lys/Arg decarboxylases family 1 pyridoxal-P attachment site" evidence="6">
    <location>
        <begin position="9"/>
        <end position="374"/>
    </location>
</feature>
<dbReference type="SUPFAM" id="SSF53383">
    <property type="entry name" value="PLP-dependent transferases"/>
    <property type="match status" value="1"/>
</dbReference>
<evidence type="ECO:0000313" key="8">
    <source>
        <dbReference type="EMBL" id="OLQ80565.1"/>
    </source>
</evidence>
<comment type="similarity">
    <text evidence="2">Belongs to the Orn/Lys/Arg decarboxylase class-I family.</text>
</comment>
<keyword evidence="9" id="KW-1185">Reference proteome</keyword>
<evidence type="ECO:0000256" key="4">
    <source>
        <dbReference type="ARBA" id="ARBA00022898"/>
    </source>
</evidence>
<evidence type="ECO:0000256" key="1">
    <source>
        <dbReference type="ARBA" id="ARBA00001933"/>
    </source>
</evidence>
<feature type="domain" description="Orn/Lys/Arg decarboxylase C-terminal" evidence="7">
    <location>
        <begin position="382"/>
        <end position="476"/>
    </location>
</feature>